<feature type="non-terminal residue" evidence="1">
    <location>
        <position position="1"/>
    </location>
</feature>
<comment type="caution">
    <text evidence="1">The sequence shown here is derived from an EMBL/GenBank/DDBJ whole genome shotgun (WGS) entry which is preliminary data.</text>
</comment>
<protein>
    <submittedName>
        <fullName evidence="1">Uncharacterized protein</fullName>
    </submittedName>
</protein>
<organism evidence="1 2">
    <name type="scientific">Asbolus verrucosus</name>
    <name type="common">Desert ironclad beetle</name>
    <dbReference type="NCBI Taxonomy" id="1661398"/>
    <lineage>
        <taxon>Eukaryota</taxon>
        <taxon>Metazoa</taxon>
        <taxon>Ecdysozoa</taxon>
        <taxon>Arthropoda</taxon>
        <taxon>Hexapoda</taxon>
        <taxon>Insecta</taxon>
        <taxon>Pterygota</taxon>
        <taxon>Neoptera</taxon>
        <taxon>Endopterygota</taxon>
        <taxon>Coleoptera</taxon>
        <taxon>Polyphaga</taxon>
        <taxon>Cucujiformia</taxon>
        <taxon>Tenebrionidae</taxon>
        <taxon>Pimeliinae</taxon>
        <taxon>Asbolus</taxon>
    </lineage>
</organism>
<keyword evidence="2" id="KW-1185">Reference proteome</keyword>
<gene>
    <name evidence="1" type="ORF">BDFB_009510</name>
</gene>
<sequence length="69" mass="7452">FATAVRLSVSLYTAGTNLKLAEGYICHRVPECTRSPLAERGDREVRVTHLAISREGEGWGPGASERGPV</sequence>
<dbReference type="Proteomes" id="UP000292052">
    <property type="component" value="Unassembled WGS sequence"/>
</dbReference>
<evidence type="ECO:0000313" key="1">
    <source>
        <dbReference type="EMBL" id="RZC35549.1"/>
    </source>
</evidence>
<name>A0A482VT05_ASBVE</name>
<dbReference type="EMBL" id="QDEB01069843">
    <property type="protein sequence ID" value="RZC35549.1"/>
    <property type="molecule type" value="Genomic_DNA"/>
</dbReference>
<dbReference type="OrthoDB" id="10282859at2759"/>
<evidence type="ECO:0000313" key="2">
    <source>
        <dbReference type="Proteomes" id="UP000292052"/>
    </source>
</evidence>
<reference evidence="1 2" key="1">
    <citation type="submission" date="2017-03" db="EMBL/GenBank/DDBJ databases">
        <title>Genome of the blue death feigning beetle - Asbolus verrucosus.</title>
        <authorList>
            <person name="Rider S.D."/>
        </authorList>
    </citation>
    <scope>NUCLEOTIDE SEQUENCE [LARGE SCALE GENOMIC DNA]</scope>
    <source>
        <strain evidence="1">Butters</strain>
        <tissue evidence="1">Head and leg muscle</tissue>
    </source>
</reference>
<accession>A0A482VT05</accession>
<proteinExistence type="predicted"/>
<dbReference type="AlphaFoldDB" id="A0A482VT05"/>